<dbReference type="Proteomes" id="UP000198319">
    <property type="component" value="Unassembled WGS sequence"/>
</dbReference>
<proteinExistence type="predicted"/>
<evidence type="ECO:0008006" key="5">
    <source>
        <dbReference type="Google" id="ProtNLM"/>
    </source>
</evidence>
<dbReference type="AlphaFoldDB" id="A0A1S1J329"/>
<reference evidence="1" key="1">
    <citation type="submission" date="2016-09" db="EMBL/GenBank/DDBJ databases">
        <authorList>
            <person name="Capua I."/>
            <person name="De Benedictis P."/>
            <person name="Joannis T."/>
            <person name="Lombin L.H."/>
            <person name="Cattoli G."/>
        </authorList>
    </citation>
    <scope>NUCLEOTIDE SEQUENCE [LARGE SCALE GENOMIC DNA]</scope>
    <source>
        <strain evidence="1">MSU</strain>
    </source>
</reference>
<reference evidence="2 4" key="3">
    <citation type="submission" date="2016-11" db="EMBL/GenBank/DDBJ databases">
        <title>Whole genomes of Flavobacteriaceae.</title>
        <authorList>
            <person name="Stine C."/>
            <person name="Li C."/>
            <person name="Tadesse D."/>
        </authorList>
    </citation>
    <scope>NUCLEOTIDE SEQUENCE [LARGE SCALE GENOMIC DNA]</scope>
    <source>
        <strain evidence="2 4">ATCC BAA-2541</strain>
    </source>
</reference>
<keyword evidence="4" id="KW-1185">Reference proteome</keyword>
<evidence type="ECO:0000313" key="2">
    <source>
        <dbReference type="EMBL" id="OXB21617.1"/>
    </source>
</evidence>
<evidence type="ECO:0000313" key="1">
    <source>
        <dbReference type="EMBL" id="OHT43869.1"/>
    </source>
</evidence>
<dbReference type="EMBL" id="MUHG01000003">
    <property type="protein sequence ID" value="OXB21617.1"/>
    <property type="molecule type" value="Genomic_DNA"/>
</dbReference>
<evidence type="ECO:0000313" key="3">
    <source>
        <dbReference type="Proteomes" id="UP000180252"/>
    </source>
</evidence>
<dbReference type="Proteomes" id="UP000180252">
    <property type="component" value="Unassembled WGS sequence"/>
</dbReference>
<dbReference type="RefSeq" id="WP_070908298.1">
    <property type="nucleotide sequence ID" value="NZ_MIKE01000026.1"/>
</dbReference>
<organism evidence="1 3">
    <name type="scientific">Flavobacterium tructae</name>
    <dbReference type="NCBI Taxonomy" id="1114873"/>
    <lineage>
        <taxon>Bacteria</taxon>
        <taxon>Pseudomonadati</taxon>
        <taxon>Bacteroidota</taxon>
        <taxon>Flavobacteriia</taxon>
        <taxon>Flavobacteriales</taxon>
        <taxon>Flavobacteriaceae</taxon>
        <taxon>Flavobacterium</taxon>
    </lineage>
</organism>
<protein>
    <recommendedName>
        <fullName evidence="5">Lipoprotein</fullName>
    </recommendedName>
</protein>
<dbReference type="EMBL" id="MIKE01000026">
    <property type="protein sequence ID" value="OHT43869.1"/>
    <property type="molecule type" value="Genomic_DNA"/>
</dbReference>
<evidence type="ECO:0000313" key="4">
    <source>
        <dbReference type="Proteomes" id="UP000198319"/>
    </source>
</evidence>
<reference evidence="3" key="2">
    <citation type="submission" date="2016-09" db="EMBL/GenBank/DDBJ databases">
        <authorList>
            <person name="Chen S."/>
            <person name="Walker E."/>
        </authorList>
    </citation>
    <scope>NUCLEOTIDE SEQUENCE [LARGE SCALE GENOMIC DNA]</scope>
    <source>
        <strain evidence="3">MSU</strain>
    </source>
</reference>
<sequence length="180" mass="21910">MRIIIYVLIFSCFFSCKKKQVIIDTDDIDKLSKAKYEMPSVYGQTNLFILIKNEEIIKTNADFLNYLYELKFKKSFGTFRDFLDAVLNHKIEITKKDFKNIYYEIFMPSNNIKKEYEQGFDHFYLKYTKDFNQKKVLNITKLSKDDFFTIQYYFYLNGYQIQEDNYNGYYYLISRDILLK</sequence>
<gene>
    <name evidence="2" type="ORF">B0A71_03685</name>
    <name evidence="1" type="ORF">BHE19_16135</name>
</gene>
<dbReference type="OrthoDB" id="1263170at2"/>
<name>A0A1S1J329_9FLAO</name>
<comment type="caution">
    <text evidence="1">The sequence shown here is derived from an EMBL/GenBank/DDBJ whole genome shotgun (WGS) entry which is preliminary data.</text>
</comment>
<accession>A0A1S1J329</accession>